<dbReference type="SUPFAM" id="SSF48295">
    <property type="entry name" value="TrpR-like"/>
    <property type="match status" value="1"/>
</dbReference>
<dbReference type="NCBIfam" id="NF033516">
    <property type="entry name" value="transpos_IS3"/>
    <property type="match status" value="1"/>
</dbReference>
<dbReference type="InterPro" id="IPR012337">
    <property type="entry name" value="RNaseH-like_sf"/>
</dbReference>
<sequence length="327" mass="37314">MAKRRKSTDQFKAKVALEALRGDKTIQEIAARHQVHPNQVSTWKRQAVEGMADLFARGGKPEGLTEAEVKELHAKIGRLAVENDFFVRRAEAVSPEKKRAMIKRDHPELSISQQCKLVRLSRSALYYTPVGIDANTLAMMKEVDRVFTRYPFFGSRQIAAYLCRDGIVVGRHRVRRLMAKMGLEAISKQPRTSQPHPKHPVYPYLLRCMQIERPNQVWCAEITFVPVRNGFLYLVAIMDWASRKVLSWRLSNTMHADFCPSRQICFANRLPGNGRCPERSHRQTRPSRGHEHGSRVAVHGIGLDLDADRGKRAHLNGWTRALSGQHL</sequence>
<dbReference type="Gene3D" id="3.30.420.10">
    <property type="entry name" value="Ribonuclease H-like superfamily/Ribonuclease H"/>
    <property type="match status" value="1"/>
</dbReference>
<dbReference type="InterPro" id="IPR050900">
    <property type="entry name" value="Transposase_IS3/IS150/IS904"/>
</dbReference>
<protein>
    <recommendedName>
        <fullName evidence="5">IS3 family transposase</fullName>
    </recommendedName>
</protein>
<dbReference type="InterPro" id="IPR048020">
    <property type="entry name" value="Transpos_IS3"/>
</dbReference>
<accession>A0ABQ3J645</accession>
<feature type="domain" description="Integrase catalytic" evidence="1">
    <location>
        <begin position="212"/>
        <end position="258"/>
    </location>
</feature>
<evidence type="ECO:0008006" key="5">
    <source>
        <dbReference type="Google" id="ProtNLM"/>
    </source>
</evidence>
<evidence type="ECO:0000313" key="4">
    <source>
        <dbReference type="Proteomes" id="UP000609802"/>
    </source>
</evidence>
<reference evidence="4" key="1">
    <citation type="journal article" date="2019" name="Int. J. Syst. Evol. Microbiol.">
        <title>The Global Catalogue of Microorganisms (GCM) 10K type strain sequencing project: providing services to taxonomists for standard genome sequencing and annotation.</title>
        <authorList>
            <consortium name="The Broad Institute Genomics Platform"/>
            <consortium name="The Broad Institute Genome Sequencing Center for Infectious Disease"/>
            <person name="Wu L."/>
            <person name="Ma J."/>
        </authorList>
    </citation>
    <scope>NUCLEOTIDE SEQUENCE [LARGE SCALE GENOMIC DNA]</scope>
    <source>
        <strain evidence="4">KCTC 42443</strain>
    </source>
</reference>
<dbReference type="PANTHER" id="PTHR46889">
    <property type="entry name" value="TRANSPOSASE INSF FOR INSERTION SEQUENCE IS3B-RELATED"/>
    <property type="match status" value="1"/>
</dbReference>
<keyword evidence="4" id="KW-1185">Reference proteome</keyword>
<dbReference type="Pfam" id="PF01527">
    <property type="entry name" value="HTH_Tnp_1"/>
    <property type="match status" value="1"/>
</dbReference>
<dbReference type="InterPro" id="IPR036397">
    <property type="entry name" value="RNaseH_sf"/>
</dbReference>
<dbReference type="Proteomes" id="UP000609802">
    <property type="component" value="Unassembled WGS sequence"/>
</dbReference>
<feature type="domain" description="HTH-like" evidence="2">
    <location>
        <begin position="139"/>
        <end position="190"/>
    </location>
</feature>
<dbReference type="InterPro" id="IPR001584">
    <property type="entry name" value="Integrase_cat-core"/>
</dbReference>
<comment type="caution">
    <text evidence="3">The sequence shown here is derived from an EMBL/GenBank/DDBJ whole genome shotgun (WGS) entry which is preliminary data.</text>
</comment>
<organism evidence="3 4">
    <name type="scientific">Aliiroseovarius zhejiangensis</name>
    <dbReference type="NCBI Taxonomy" id="1632025"/>
    <lineage>
        <taxon>Bacteria</taxon>
        <taxon>Pseudomonadati</taxon>
        <taxon>Pseudomonadota</taxon>
        <taxon>Alphaproteobacteria</taxon>
        <taxon>Rhodobacterales</taxon>
        <taxon>Paracoccaceae</taxon>
        <taxon>Aliiroseovarius</taxon>
    </lineage>
</organism>
<dbReference type="EMBL" id="BNCH01000006">
    <property type="protein sequence ID" value="GHF03981.1"/>
    <property type="molecule type" value="Genomic_DNA"/>
</dbReference>
<dbReference type="PANTHER" id="PTHR46889:SF4">
    <property type="entry name" value="TRANSPOSASE INSO FOR INSERTION SEQUENCE ELEMENT IS911B-RELATED"/>
    <property type="match status" value="1"/>
</dbReference>
<dbReference type="SUPFAM" id="SSF53098">
    <property type="entry name" value="Ribonuclease H-like"/>
    <property type="match status" value="1"/>
</dbReference>
<dbReference type="Pfam" id="PF13276">
    <property type="entry name" value="HTH_21"/>
    <property type="match status" value="1"/>
</dbReference>
<name>A0ABQ3J645_9RHOB</name>
<dbReference type="InterPro" id="IPR010921">
    <property type="entry name" value="Trp_repressor/repl_initiator"/>
</dbReference>
<evidence type="ECO:0000259" key="1">
    <source>
        <dbReference type="Pfam" id="PF00665"/>
    </source>
</evidence>
<dbReference type="InterPro" id="IPR025948">
    <property type="entry name" value="HTH-like_dom"/>
</dbReference>
<evidence type="ECO:0000313" key="3">
    <source>
        <dbReference type="EMBL" id="GHF03981.1"/>
    </source>
</evidence>
<dbReference type="InterPro" id="IPR002514">
    <property type="entry name" value="Transposase_8"/>
</dbReference>
<proteinExistence type="predicted"/>
<dbReference type="Pfam" id="PF00665">
    <property type="entry name" value="rve"/>
    <property type="match status" value="1"/>
</dbReference>
<evidence type="ECO:0000259" key="2">
    <source>
        <dbReference type="Pfam" id="PF13276"/>
    </source>
</evidence>
<gene>
    <name evidence="3" type="ORF">GCM10016455_26650</name>
</gene>